<dbReference type="Pfam" id="PF13602">
    <property type="entry name" value="ADH_zinc_N_2"/>
    <property type="match status" value="1"/>
</dbReference>
<dbReference type="SUPFAM" id="SSF50129">
    <property type="entry name" value="GroES-like"/>
    <property type="match status" value="1"/>
</dbReference>
<dbReference type="PANTHER" id="PTHR43482">
    <property type="entry name" value="PROTEIN AST1-RELATED"/>
    <property type="match status" value="1"/>
</dbReference>
<dbReference type="EMBL" id="CAIF01000254">
    <property type="protein sequence ID" value="CCH46590.1"/>
    <property type="molecule type" value="Genomic_DNA"/>
</dbReference>
<dbReference type="FunCoup" id="K0KMT3">
    <property type="interactions" value="82"/>
</dbReference>
<dbReference type="InterPro" id="IPR052585">
    <property type="entry name" value="Lipid_raft_assoc_Zn_ADH"/>
</dbReference>
<dbReference type="Proteomes" id="UP000009328">
    <property type="component" value="Unassembled WGS sequence"/>
</dbReference>
<dbReference type="GO" id="GO:0016491">
    <property type="term" value="F:oxidoreductase activity"/>
    <property type="evidence" value="ECO:0007669"/>
    <property type="project" value="InterPro"/>
</dbReference>
<dbReference type="InterPro" id="IPR011032">
    <property type="entry name" value="GroES-like_sf"/>
</dbReference>
<comment type="caution">
    <text evidence="2">The sequence shown here is derived from an EMBL/GenBank/DDBJ whole genome shotgun (WGS) entry which is preliminary data.</text>
</comment>
<dbReference type="PANTHER" id="PTHR43482:SF1">
    <property type="entry name" value="PROTEIN AST1-RELATED"/>
    <property type="match status" value="1"/>
</dbReference>
<protein>
    <recommendedName>
        <fullName evidence="1">Enoyl reductase (ER) domain-containing protein</fullName>
    </recommendedName>
</protein>
<dbReference type="Gene3D" id="3.90.180.10">
    <property type="entry name" value="Medium-chain alcohol dehydrogenases, catalytic domain"/>
    <property type="match status" value="1"/>
</dbReference>
<sequence length="412" mass="46490">MPEKFNPDKVVLATYKSDKPPAPKPLSPPKLTTLERVGRPLRHVQYIPTKQLVFFSKFKDPTFTYDIKYKLPIKSNNVVIKIKAVGLNPVDLKIKNSYTSNFNYERGIGREYSGVVVEAGKKYKDQFKEGDEVCGIYFHPNSLGTISSDIQIDPSVDPIISKPKELSWEKSGSWLYTFGTAFQLLKNAEKQLSKDSVVLINGGSSSVGLMCIQILKHYYKVEDIAVICSGSAIKLVKETGAKLAINYKVNNNLPKVLQVLSTTGVYKDYDESGNIFESRAIPAKKFDLIVDTVGGYDILEKTSDYLAKGGYYITTVGDYKSDYTKDLYNAWNNPAMNARSLFGSVWSMTYVPFYFNPKPNDEWLQIGVDMLESGELDVKIDSIYDWQDYKKAENRLKLGHAHGKVILNNFNF</sequence>
<evidence type="ECO:0000313" key="2">
    <source>
        <dbReference type="EMBL" id="CCH46590.1"/>
    </source>
</evidence>
<dbReference type="AlphaFoldDB" id="K0KMT3"/>
<dbReference type="InterPro" id="IPR013154">
    <property type="entry name" value="ADH-like_N"/>
</dbReference>
<dbReference type="InParanoid" id="K0KMT3"/>
<dbReference type="SMART" id="SM00829">
    <property type="entry name" value="PKS_ER"/>
    <property type="match status" value="1"/>
</dbReference>
<dbReference type="STRING" id="1206466.K0KMT3"/>
<dbReference type="eggNOG" id="KOG1198">
    <property type="taxonomic scope" value="Eukaryota"/>
</dbReference>
<dbReference type="SUPFAM" id="SSF51735">
    <property type="entry name" value="NAD(P)-binding Rossmann-fold domains"/>
    <property type="match status" value="1"/>
</dbReference>
<dbReference type="InterPro" id="IPR036291">
    <property type="entry name" value="NAD(P)-bd_dom_sf"/>
</dbReference>
<gene>
    <name evidence="2" type="ORF">BN7_6183</name>
</gene>
<keyword evidence="3" id="KW-1185">Reference proteome</keyword>
<proteinExistence type="predicted"/>
<dbReference type="InterPro" id="IPR020843">
    <property type="entry name" value="ER"/>
</dbReference>
<dbReference type="Pfam" id="PF08240">
    <property type="entry name" value="ADH_N"/>
    <property type="match status" value="1"/>
</dbReference>
<evidence type="ECO:0000313" key="3">
    <source>
        <dbReference type="Proteomes" id="UP000009328"/>
    </source>
</evidence>
<dbReference type="Gene3D" id="3.40.50.720">
    <property type="entry name" value="NAD(P)-binding Rossmann-like Domain"/>
    <property type="match status" value="1"/>
</dbReference>
<organism evidence="2 3">
    <name type="scientific">Wickerhamomyces ciferrii (strain ATCC 14091 / BCRC 22168 / CBS 111 / JCM 3599 / NBRC 0793 / NRRL Y-1031 F-60-10)</name>
    <name type="common">Yeast</name>
    <name type="synonym">Pichia ciferrii</name>
    <dbReference type="NCBI Taxonomy" id="1206466"/>
    <lineage>
        <taxon>Eukaryota</taxon>
        <taxon>Fungi</taxon>
        <taxon>Dikarya</taxon>
        <taxon>Ascomycota</taxon>
        <taxon>Saccharomycotina</taxon>
        <taxon>Saccharomycetes</taxon>
        <taxon>Phaffomycetales</taxon>
        <taxon>Wickerhamomycetaceae</taxon>
        <taxon>Wickerhamomyces</taxon>
    </lineage>
</organism>
<evidence type="ECO:0000259" key="1">
    <source>
        <dbReference type="SMART" id="SM00829"/>
    </source>
</evidence>
<name>K0KMT3_WICCF</name>
<dbReference type="HOGENOM" id="CLU_026673_4_0_1"/>
<reference evidence="2 3" key="1">
    <citation type="journal article" date="2012" name="Eukaryot. Cell">
        <title>Draft genome sequence of Wickerhamomyces ciferrii NRRL Y-1031 F-60-10.</title>
        <authorList>
            <person name="Schneider J."/>
            <person name="Andrea H."/>
            <person name="Blom J."/>
            <person name="Jaenicke S."/>
            <person name="Ruckert C."/>
            <person name="Schorsch C."/>
            <person name="Szczepanowski R."/>
            <person name="Farwick M."/>
            <person name="Goesmann A."/>
            <person name="Puhler A."/>
            <person name="Schaffer S."/>
            <person name="Tauch A."/>
            <person name="Kohler T."/>
            <person name="Brinkrolf K."/>
        </authorList>
    </citation>
    <scope>NUCLEOTIDE SEQUENCE [LARGE SCALE GENOMIC DNA]</scope>
    <source>
        <strain evidence="3">ATCC 14091 / BCRC 22168 / CBS 111 / JCM 3599 / NBRC 0793 / NRRL Y-1031 F-60-10</strain>
    </source>
</reference>
<feature type="domain" description="Enoyl reductase (ER)" evidence="1">
    <location>
        <begin position="59"/>
        <end position="407"/>
    </location>
</feature>
<accession>K0KMT3</accession>